<evidence type="ECO:0000313" key="2">
    <source>
        <dbReference type="Proteomes" id="UP000308836"/>
    </source>
</evidence>
<protein>
    <submittedName>
        <fullName evidence="1">Uncharacterized protein</fullName>
    </submittedName>
</protein>
<organism evidence="1 2">
    <name type="scientific">Dubosiella muris</name>
    <dbReference type="NCBI Taxonomy" id="3038133"/>
    <lineage>
        <taxon>Bacteria</taxon>
        <taxon>Bacillati</taxon>
        <taxon>Bacillota</taxon>
        <taxon>Erysipelotrichia</taxon>
        <taxon>Erysipelotrichales</taxon>
        <taxon>Erysipelotrichaceae</taxon>
        <taxon>Dubosiella</taxon>
    </lineage>
</organism>
<comment type="caution">
    <text evidence="1">The sequence shown here is derived from an EMBL/GenBank/DDBJ whole genome shotgun (WGS) entry which is preliminary data.</text>
</comment>
<evidence type="ECO:0000313" key="1">
    <source>
        <dbReference type="EMBL" id="TGY66708.1"/>
    </source>
</evidence>
<name>A0AC61R8R5_9FIRM</name>
<dbReference type="EMBL" id="SRYG01000004">
    <property type="protein sequence ID" value="TGY66708.1"/>
    <property type="molecule type" value="Genomic_DNA"/>
</dbReference>
<sequence length="140" mass="16126">MERWKKGIPVLLAVCGWALVLIVIGRAAFGKQTGIMELTFAQWKTKDLSDSFLLISKDDCPHCGSFYKGLDEVLEKDRSLLVFYLDMSALTKAEKEEIAATYVIERVPTLLYISKDDESVRLNWDRSPESIRRFVKRYQT</sequence>
<proteinExistence type="predicted"/>
<gene>
    <name evidence="1" type="ORF">E5336_02645</name>
</gene>
<dbReference type="Proteomes" id="UP000308836">
    <property type="component" value="Unassembled WGS sequence"/>
</dbReference>
<accession>A0AC61R8R5</accession>
<reference evidence="1" key="1">
    <citation type="submission" date="2019-04" db="EMBL/GenBank/DDBJ databases">
        <title>Microbes associate with the intestines of laboratory mice.</title>
        <authorList>
            <person name="Navarre W."/>
            <person name="Wong E."/>
            <person name="Huang K."/>
            <person name="Tropini C."/>
            <person name="Ng K."/>
            <person name="Yu B."/>
        </authorList>
    </citation>
    <scope>NUCLEOTIDE SEQUENCE</scope>
    <source>
        <strain evidence="1">NM09_H32</strain>
    </source>
</reference>
<keyword evidence="2" id="KW-1185">Reference proteome</keyword>